<accession>X1TI20</accession>
<proteinExistence type="predicted"/>
<dbReference type="EMBL" id="BARW01007398">
    <property type="protein sequence ID" value="GAI87230.1"/>
    <property type="molecule type" value="Genomic_DNA"/>
</dbReference>
<comment type="caution">
    <text evidence="1">The sequence shown here is derived from an EMBL/GenBank/DDBJ whole genome shotgun (WGS) entry which is preliminary data.</text>
</comment>
<gene>
    <name evidence="1" type="ORF">S12H4_15415</name>
</gene>
<organism evidence="1">
    <name type="scientific">marine sediment metagenome</name>
    <dbReference type="NCBI Taxonomy" id="412755"/>
    <lineage>
        <taxon>unclassified sequences</taxon>
        <taxon>metagenomes</taxon>
        <taxon>ecological metagenomes</taxon>
    </lineage>
</organism>
<dbReference type="AlphaFoldDB" id="X1TI20"/>
<sequence>MVGSIVDWSERNWQAKCIYELIKRYQHDIEHVIDDTLYIENFENGRERGYTMRYKDKVVSFAENRNSDEIVVYPFPWEKVDKEYDRKDAKFFKLQQFLEIFDYILDCIGIEL</sequence>
<reference evidence="1" key="1">
    <citation type="journal article" date="2014" name="Front. Microbiol.">
        <title>High frequency of phylogenetically diverse reductive dehalogenase-homologous genes in deep subseafloor sedimentary metagenomes.</title>
        <authorList>
            <person name="Kawai M."/>
            <person name="Futagami T."/>
            <person name="Toyoda A."/>
            <person name="Takaki Y."/>
            <person name="Nishi S."/>
            <person name="Hori S."/>
            <person name="Arai W."/>
            <person name="Tsubouchi T."/>
            <person name="Morono Y."/>
            <person name="Uchiyama I."/>
            <person name="Ito T."/>
            <person name="Fujiyama A."/>
            <person name="Inagaki F."/>
            <person name="Takami H."/>
        </authorList>
    </citation>
    <scope>NUCLEOTIDE SEQUENCE</scope>
    <source>
        <strain evidence="1">Expedition CK06-06</strain>
    </source>
</reference>
<evidence type="ECO:0000313" key="1">
    <source>
        <dbReference type="EMBL" id="GAI87230.1"/>
    </source>
</evidence>
<name>X1TI20_9ZZZZ</name>
<protein>
    <submittedName>
        <fullName evidence="1">Uncharacterized protein</fullName>
    </submittedName>
</protein>